<comment type="caution">
    <text evidence="7">The sequence shown here is derived from an EMBL/GenBank/DDBJ whole genome shotgun (WGS) entry which is preliminary data.</text>
</comment>
<dbReference type="Pfam" id="PF00884">
    <property type="entry name" value="Sulfatase"/>
    <property type="match status" value="1"/>
</dbReference>
<dbReference type="PANTHER" id="PTHR42693">
    <property type="entry name" value="ARYLSULFATASE FAMILY MEMBER"/>
    <property type="match status" value="1"/>
</dbReference>
<accession>A0A081NJJ9</accession>
<evidence type="ECO:0000259" key="6">
    <source>
        <dbReference type="Pfam" id="PF00884"/>
    </source>
</evidence>
<organism evidence="7 8">
    <name type="scientific">Endozoicomonas numazuensis</name>
    <dbReference type="NCBI Taxonomy" id="1137799"/>
    <lineage>
        <taxon>Bacteria</taxon>
        <taxon>Pseudomonadati</taxon>
        <taxon>Pseudomonadota</taxon>
        <taxon>Gammaproteobacteria</taxon>
        <taxon>Oceanospirillales</taxon>
        <taxon>Endozoicomonadaceae</taxon>
        <taxon>Endozoicomonas</taxon>
    </lineage>
</organism>
<gene>
    <name evidence="7" type="ORF">GZ78_00320</name>
</gene>
<feature type="domain" description="Sulfatase N-terminal" evidence="6">
    <location>
        <begin position="24"/>
        <end position="361"/>
    </location>
</feature>
<name>A0A081NJJ9_9GAMM</name>
<dbReference type="OrthoDB" id="9803751at2"/>
<keyword evidence="3" id="KW-0378">Hydrolase</keyword>
<dbReference type="RefSeq" id="WP_034831832.1">
    <property type="nucleotide sequence ID" value="NZ_JOKH01000001.1"/>
</dbReference>
<evidence type="ECO:0000256" key="1">
    <source>
        <dbReference type="ARBA" id="ARBA00008779"/>
    </source>
</evidence>
<protein>
    <submittedName>
        <fullName evidence="7">Arylsulfatase</fullName>
    </submittedName>
</protein>
<evidence type="ECO:0000256" key="4">
    <source>
        <dbReference type="ARBA" id="ARBA00022837"/>
    </source>
</evidence>
<dbReference type="eggNOG" id="COG3119">
    <property type="taxonomic scope" value="Bacteria"/>
</dbReference>
<dbReference type="GO" id="GO:0046872">
    <property type="term" value="F:metal ion binding"/>
    <property type="evidence" value="ECO:0007669"/>
    <property type="project" value="UniProtKB-KW"/>
</dbReference>
<dbReference type="InterPro" id="IPR024607">
    <property type="entry name" value="Sulfatase_CS"/>
</dbReference>
<dbReference type="GO" id="GO:0004065">
    <property type="term" value="F:arylsulfatase activity"/>
    <property type="evidence" value="ECO:0007669"/>
    <property type="project" value="TreeGrafter"/>
</dbReference>
<keyword evidence="5" id="KW-0732">Signal</keyword>
<dbReference type="InterPro" id="IPR017850">
    <property type="entry name" value="Alkaline_phosphatase_core_sf"/>
</dbReference>
<dbReference type="PROSITE" id="PS51257">
    <property type="entry name" value="PROKAR_LIPOPROTEIN"/>
    <property type="match status" value="1"/>
</dbReference>
<dbReference type="SUPFAM" id="SSF53649">
    <property type="entry name" value="Alkaline phosphatase-like"/>
    <property type="match status" value="1"/>
</dbReference>
<reference evidence="7 8" key="1">
    <citation type="submission" date="2014-06" db="EMBL/GenBank/DDBJ databases">
        <title>Whole Genome Sequences of Three Symbiotic Endozoicomonas Bacteria.</title>
        <authorList>
            <person name="Neave M.J."/>
            <person name="Apprill A."/>
            <person name="Voolstra C.R."/>
        </authorList>
    </citation>
    <scope>NUCLEOTIDE SEQUENCE [LARGE SCALE GENOMIC DNA]</scope>
    <source>
        <strain evidence="7 8">DSM 25634</strain>
    </source>
</reference>
<sequence length="541" mass="60008">MKKLLSASIGLLASCSVSAQSEAPNIVIFVADDIGFADPGFRGSGIETPSIDSLAKEGITLNRFYTTPICSPTRAALMTGRDPMRLGVAYSVLLPWDSGGVHTDEHFMPESFKSAGYQTAIVGKWHLGHSQQQFHPNARGFDHFYGHLHTEVGYYPPFSVLGGRDFQVNGKSLPDVPEGVERYETFLLADHSSQWIKQRDKDKPFFLYLPFLAPHEPLEAPDELVEKYKGLKDERGLARSPSDKISKLARLSGAESRRPLYAAVVDAMDQAMGRVLHTLEEEGIADNTIVMFFSDNGATRVYGRGGGDNSPYRGGKGEVYEGGIRVASVMRWPERIKPGTQMDETMTVIDVFPTLAAAANIKPGNELPLDGVNVLPALTEGKKVSRERNLFFASEIPLYNSFGFTLIEDDWKLIQWLKIDPLAMTITQELYNLAEDPGEYNNLATQYPGRVDRMAKEILERRALYPVNGTRARIASPPGWHPPLDWADYPRPVQALQDKPATSMAPDKRSEMLLDYMHGDTGRLIYNCEPTRIPLVGGVCL</sequence>
<evidence type="ECO:0000313" key="8">
    <source>
        <dbReference type="Proteomes" id="UP000028073"/>
    </source>
</evidence>
<dbReference type="PROSITE" id="PS00149">
    <property type="entry name" value="SULFATASE_2"/>
    <property type="match status" value="1"/>
</dbReference>
<proteinExistence type="inferred from homology"/>
<feature type="signal peptide" evidence="5">
    <location>
        <begin position="1"/>
        <end position="19"/>
    </location>
</feature>
<evidence type="ECO:0000313" key="7">
    <source>
        <dbReference type="EMBL" id="KEQ18622.1"/>
    </source>
</evidence>
<evidence type="ECO:0000256" key="3">
    <source>
        <dbReference type="ARBA" id="ARBA00022801"/>
    </source>
</evidence>
<evidence type="ECO:0000256" key="5">
    <source>
        <dbReference type="SAM" id="SignalP"/>
    </source>
</evidence>
<dbReference type="Gene3D" id="3.30.1120.10">
    <property type="match status" value="1"/>
</dbReference>
<dbReference type="Gene3D" id="3.40.720.10">
    <property type="entry name" value="Alkaline Phosphatase, subunit A"/>
    <property type="match status" value="1"/>
</dbReference>
<keyword evidence="8" id="KW-1185">Reference proteome</keyword>
<dbReference type="InterPro" id="IPR050738">
    <property type="entry name" value="Sulfatase"/>
</dbReference>
<dbReference type="PANTHER" id="PTHR42693:SF33">
    <property type="entry name" value="ARYLSULFATASE"/>
    <property type="match status" value="1"/>
</dbReference>
<dbReference type="Proteomes" id="UP000028073">
    <property type="component" value="Unassembled WGS sequence"/>
</dbReference>
<dbReference type="AlphaFoldDB" id="A0A081NJJ9"/>
<dbReference type="EMBL" id="JOKH01000001">
    <property type="protein sequence ID" value="KEQ18622.1"/>
    <property type="molecule type" value="Genomic_DNA"/>
</dbReference>
<dbReference type="PROSITE" id="PS00523">
    <property type="entry name" value="SULFATASE_1"/>
    <property type="match status" value="1"/>
</dbReference>
<dbReference type="STRING" id="1137799.GZ78_00320"/>
<keyword evidence="4" id="KW-0106">Calcium</keyword>
<evidence type="ECO:0000256" key="2">
    <source>
        <dbReference type="ARBA" id="ARBA00022723"/>
    </source>
</evidence>
<dbReference type="InterPro" id="IPR000917">
    <property type="entry name" value="Sulfatase_N"/>
</dbReference>
<keyword evidence="2" id="KW-0479">Metal-binding</keyword>
<feature type="chain" id="PRO_5001760945" evidence="5">
    <location>
        <begin position="20"/>
        <end position="541"/>
    </location>
</feature>
<comment type="similarity">
    <text evidence="1">Belongs to the sulfatase family.</text>
</comment>